<keyword evidence="2" id="KW-1185">Reference proteome</keyword>
<proteinExistence type="predicted"/>
<gene>
    <name evidence="1" type="ORF">NLG97_g3025</name>
</gene>
<organism evidence="1 2">
    <name type="scientific">Lecanicillium saksenae</name>
    <dbReference type="NCBI Taxonomy" id="468837"/>
    <lineage>
        <taxon>Eukaryota</taxon>
        <taxon>Fungi</taxon>
        <taxon>Dikarya</taxon>
        <taxon>Ascomycota</taxon>
        <taxon>Pezizomycotina</taxon>
        <taxon>Sordariomycetes</taxon>
        <taxon>Hypocreomycetidae</taxon>
        <taxon>Hypocreales</taxon>
        <taxon>Cordycipitaceae</taxon>
        <taxon>Lecanicillium</taxon>
    </lineage>
</organism>
<accession>A0ACC1R119</accession>
<evidence type="ECO:0000313" key="1">
    <source>
        <dbReference type="EMBL" id="KAJ3495950.1"/>
    </source>
</evidence>
<sequence>MPPSSTQSPCKSKSSADFVFQEGYWKYGRYYGCWRDSYHFPIDAEELKRLDMLNKIFFLARGGQSFSCPLRRGGQPRVLDLGTGTGVWAIQVAENAAPDSHVMAVDLNRIQPAFIPPNLTTMQFNIEDADWTTLLMNCDLVHIRLLSGSISNSSWPAIYQKAFKHTAPGGYIEQVEIDWVPQWEGATMPKRSALLEWSQRFLEGMDEFHRSARISGHKVRRMVEAAGYVDFEETIIRCCVSPWCHGEGEQLVAKWFNVCFIEGIEAMSLAPLVEKCCMTLCQVKALQARVKQESCNLEFRAYFNMHVWTARRPQQNSR</sequence>
<name>A0ACC1R119_9HYPO</name>
<evidence type="ECO:0000313" key="2">
    <source>
        <dbReference type="Proteomes" id="UP001148737"/>
    </source>
</evidence>
<dbReference type="Proteomes" id="UP001148737">
    <property type="component" value="Unassembled WGS sequence"/>
</dbReference>
<dbReference type="EMBL" id="JANAKD010000233">
    <property type="protein sequence ID" value="KAJ3495950.1"/>
    <property type="molecule type" value="Genomic_DNA"/>
</dbReference>
<reference evidence="1" key="1">
    <citation type="submission" date="2022-07" db="EMBL/GenBank/DDBJ databases">
        <title>Genome Sequence of Lecanicillium saksenae.</title>
        <authorList>
            <person name="Buettner E."/>
        </authorList>
    </citation>
    <scope>NUCLEOTIDE SEQUENCE</scope>
    <source>
        <strain evidence="1">VT-O1</strain>
    </source>
</reference>
<protein>
    <submittedName>
        <fullName evidence="1">Uncharacterized protein</fullName>
    </submittedName>
</protein>
<comment type="caution">
    <text evidence="1">The sequence shown here is derived from an EMBL/GenBank/DDBJ whole genome shotgun (WGS) entry which is preliminary data.</text>
</comment>